<dbReference type="InterPro" id="IPR002139">
    <property type="entry name" value="Ribo/fructo_kinase"/>
</dbReference>
<evidence type="ECO:0000256" key="3">
    <source>
        <dbReference type="ARBA" id="ARBA00022777"/>
    </source>
</evidence>
<keyword evidence="2 4" id="KW-0808">Transferase</keyword>
<organism evidence="7 8">
    <name type="scientific">Pseudonocardia alaniniphila</name>
    <dbReference type="NCBI Taxonomy" id="75291"/>
    <lineage>
        <taxon>Bacteria</taxon>
        <taxon>Bacillati</taxon>
        <taxon>Actinomycetota</taxon>
        <taxon>Actinomycetes</taxon>
        <taxon>Pseudonocardiales</taxon>
        <taxon>Pseudonocardiaceae</taxon>
        <taxon>Pseudonocardia</taxon>
    </lineage>
</organism>
<dbReference type="RefSeq" id="WP_241042882.1">
    <property type="nucleotide sequence ID" value="NZ_JAKXMK010000055.1"/>
</dbReference>
<dbReference type="Gene3D" id="3.40.1190.20">
    <property type="match status" value="1"/>
</dbReference>
<dbReference type="PROSITE" id="PS00584">
    <property type="entry name" value="PFKB_KINASES_2"/>
    <property type="match status" value="1"/>
</dbReference>
<dbReference type="InterPro" id="IPR002173">
    <property type="entry name" value="Carboh/pur_kinase_PfkB_CS"/>
</dbReference>
<dbReference type="InterPro" id="IPR011611">
    <property type="entry name" value="PfkB_dom"/>
</dbReference>
<evidence type="ECO:0000313" key="7">
    <source>
        <dbReference type="EMBL" id="MCH6172063.1"/>
    </source>
</evidence>
<evidence type="ECO:0000313" key="8">
    <source>
        <dbReference type="Proteomes" id="UP001299970"/>
    </source>
</evidence>
<dbReference type="InterPro" id="IPR029056">
    <property type="entry name" value="Ribokinase-like"/>
</dbReference>
<gene>
    <name evidence="7" type="ORF">MMF94_40825</name>
</gene>
<evidence type="ECO:0000259" key="6">
    <source>
        <dbReference type="Pfam" id="PF00294"/>
    </source>
</evidence>
<comment type="similarity">
    <text evidence="1 4">Belongs to the carbohydrate kinase PfkB family.</text>
</comment>
<name>A0ABS9TUI4_9PSEU</name>
<comment type="caution">
    <text evidence="7">The sequence shown here is derived from an EMBL/GenBank/DDBJ whole genome shotgun (WGS) entry which is preliminary data.</text>
</comment>
<sequence>MAPATDGAILCIGAASMDTVAVVDRMVGADERVVAETIVHAGGGPAATAAVAIARWGVPVELAAAVGDDDAGRAVLDGLEAEGVGVRHVERRRGETTAQSVVLVSRDTASRALLTRPGPTLRELPAGYDWVHCDQAGYPAAQAGRARAGRLSLDDGNAVAGFVPAGVDLYVPTAEVLLRRFGAAGDGGVLALLDAARAATVEGVGAVVVTRGGEGAVALDPAGDELVVPAVDVPVESTLGAGDVFHGAMLAALALGHGFAGSVRLAVVCAGLSCRGLDGRSAIPGLAETLRLTTTTTTTSAGRPATVPATQKGRP</sequence>
<feature type="region of interest" description="Disordered" evidence="5">
    <location>
        <begin position="295"/>
        <end position="315"/>
    </location>
</feature>
<feature type="domain" description="Carbohydrate kinase PfkB" evidence="6">
    <location>
        <begin position="9"/>
        <end position="126"/>
    </location>
</feature>
<accession>A0ABS9TUI4</accession>
<dbReference type="SUPFAM" id="SSF53613">
    <property type="entry name" value="Ribokinase-like"/>
    <property type="match status" value="1"/>
</dbReference>
<evidence type="ECO:0000256" key="2">
    <source>
        <dbReference type="ARBA" id="ARBA00022679"/>
    </source>
</evidence>
<dbReference type="Proteomes" id="UP001299970">
    <property type="component" value="Unassembled WGS sequence"/>
</dbReference>
<dbReference type="GO" id="GO:0016301">
    <property type="term" value="F:kinase activity"/>
    <property type="evidence" value="ECO:0007669"/>
    <property type="project" value="UniProtKB-KW"/>
</dbReference>
<dbReference type="EMBL" id="JAKXMK010000055">
    <property type="protein sequence ID" value="MCH6172063.1"/>
    <property type="molecule type" value="Genomic_DNA"/>
</dbReference>
<protein>
    <submittedName>
        <fullName evidence="7">Carbohydrate kinase family protein</fullName>
    </submittedName>
</protein>
<dbReference type="PRINTS" id="PR00990">
    <property type="entry name" value="RIBOKINASE"/>
</dbReference>
<evidence type="ECO:0000256" key="5">
    <source>
        <dbReference type="SAM" id="MobiDB-lite"/>
    </source>
</evidence>
<proteinExistence type="inferred from homology"/>
<evidence type="ECO:0000256" key="1">
    <source>
        <dbReference type="ARBA" id="ARBA00010688"/>
    </source>
</evidence>
<reference evidence="7 8" key="1">
    <citation type="submission" date="2022-03" db="EMBL/GenBank/DDBJ databases">
        <title>Pseudonocardia alaer sp. nov., a novel actinomycete isolated from reed forest soil.</title>
        <authorList>
            <person name="Wang L."/>
        </authorList>
    </citation>
    <scope>NUCLEOTIDE SEQUENCE [LARGE SCALE GENOMIC DNA]</scope>
    <source>
        <strain evidence="7 8">Y-16303</strain>
    </source>
</reference>
<evidence type="ECO:0000256" key="4">
    <source>
        <dbReference type="RuleBase" id="RU003704"/>
    </source>
</evidence>
<feature type="domain" description="Carbohydrate kinase PfkB" evidence="6">
    <location>
        <begin position="166"/>
        <end position="276"/>
    </location>
</feature>
<dbReference type="PANTHER" id="PTHR10584">
    <property type="entry name" value="SUGAR KINASE"/>
    <property type="match status" value="1"/>
</dbReference>
<dbReference type="PANTHER" id="PTHR10584:SF157">
    <property type="entry name" value="SULFOFRUCTOSE KINASE"/>
    <property type="match status" value="1"/>
</dbReference>
<dbReference type="Pfam" id="PF00294">
    <property type="entry name" value="PfkB"/>
    <property type="match status" value="2"/>
</dbReference>
<keyword evidence="3 4" id="KW-0418">Kinase</keyword>
<keyword evidence="8" id="KW-1185">Reference proteome</keyword>